<gene>
    <name evidence="2" type="ORF">D1345_16390</name>
</gene>
<organism evidence="2 3">
    <name type="scientific">Chromobacterium rhizoryzae</name>
    <dbReference type="NCBI Taxonomy" id="1778675"/>
    <lineage>
        <taxon>Bacteria</taxon>
        <taxon>Pseudomonadati</taxon>
        <taxon>Pseudomonadota</taxon>
        <taxon>Betaproteobacteria</taxon>
        <taxon>Neisseriales</taxon>
        <taxon>Chromobacteriaceae</taxon>
        <taxon>Chromobacterium</taxon>
    </lineage>
</organism>
<dbReference type="Pfam" id="PF00583">
    <property type="entry name" value="Acetyltransf_1"/>
    <property type="match status" value="1"/>
</dbReference>
<reference evidence="2 3" key="1">
    <citation type="submission" date="2018-08" db="EMBL/GenBank/DDBJ databases">
        <title>Complete genome sequence of JP2-74.</title>
        <authorList>
            <person name="Wu L."/>
        </authorList>
    </citation>
    <scope>NUCLEOTIDE SEQUENCE [LARGE SCALE GENOMIC DNA]</scope>
    <source>
        <strain evidence="2 3">JP2-74</strain>
    </source>
</reference>
<dbReference type="EMBL" id="CP031968">
    <property type="protein sequence ID" value="AXT47660.1"/>
    <property type="molecule type" value="Genomic_DNA"/>
</dbReference>
<keyword evidence="3" id="KW-1185">Reference proteome</keyword>
<dbReference type="Proteomes" id="UP000259465">
    <property type="component" value="Chromosome"/>
</dbReference>
<sequence length="194" mass="21900">MLARQRLGYRYPLREHAMHIEAADQKHLPAYRPFFLACHEEGLDYYRRAGSDPDAWLGQLLQHAEGRALPEGWVPCRTWFLINGRTEIIGAIRQRLADSALIVERIGHIAFEVLPAWRGHGYGRVLLQYVQTLGEKPAHGNWVLVCPADRPAAVRTVEACGGQLLETMENGGRAFRRYSLTALAAWDDMAEGLI</sequence>
<protein>
    <submittedName>
        <fullName evidence="2">GNAT family N-acetyltransferase</fullName>
    </submittedName>
</protein>
<evidence type="ECO:0000313" key="3">
    <source>
        <dbReference type="Proteomes" id="UP000259465"/>
    </source>
</evidence>
<proteinExistence type="predicted"/>
<dbReference type="PROSITE" id="PS51186">
    <property type="entry name" value="GNAT"/>
    <property type="match status" value="1"/>
</dbReference>
<dbReference type="KEGG" id="crz:D1345_16390"/>
<evidence type="ECO:0000259" key="1">
    <source>
        <dbReference type="PROSITE" id="PS51186"/>
    </source>
</evidence>
<dbReference type="SUPFAM" id="SSF55729">
    <property type="entry name" value="Acyl-CoA N-acyltransferases (Nat)"/>
    <property type="match status" value="1"/>
</dbReference>
<feature type="domain" description="N-acetyltransferase" evidence="1">
    <location>
        <begin position="18"/>
        <end position="183"/>
    </location>
</feature>
<dbReference type="InterPro" id="IPR000182">
    <property type="entry name" value="GNAT_dom"/>
</dbReference>
<dbReference type="PANTHER" id="PTHR39173">
    <property type="entry name" value="ACETYLTRANSFERASE"/>
    <property type="match status" value="1"/>
</dbReference>
<dbReference type="GO" id="GO:0016747">
    <property type="term" value="F:acyltransferase activity, transferring groups other than amino-acyl groups"/>
    <property type="evidence" value="ECO:0007669"/>
    <property type="project" value="InterPro"/>
</dbReference>
<accession>A0AAD0RSA7</accession>
<dbReference type="PANTHER" id="PTHR39173:SF1">
    <property type="entry name" value="ACETYLTRANSFERASE"/>
    <property type="match status" value="1"/>
</dbReference>
<dbReference type="Gene3D" id="3.40.630.30">
    <property type="match status" value="1"/>
</dbReference>
<dbReference type="AlphaFoldDB" id="A0AAD0RSA7"/>
<dbReference type="InterPro" id="IPR016181">
    <property type="entry name" value="Acyl_CoA_acyltransferase"/>
</dbReference>
<name>A0AAD0RSA7_9NEIS</name>
<evidence type="ECO:0000313" key="2">
    <source>
        <dbReference type="EMBL" id="AXT47660.1"/>
    </source>
</evidence>